<dbReference type="PRINTS" id="PR00081">
    <property type="entry name" value="GDHRDH"/>
</dbReference>
<dbReference type="RefSeq" id="WP_034831822.1">
    <property type="nucleotide sequence ID" value="NZ_JANX01000021.1"/>
</dbReference>
<keyword evidence="2" id="KW-0560">Oxidoreductase</keyword>
<gene>
    <name evidence="3" type="ORF">P409_03695</name>
</gene>
<dbReference type="Proteomes" id="UP000029995">
    <property type="component" value="Unassembled WGS sequence"/>
</dbReference>
<evidence type="ECO:0000313" key="4">
    <source>
        <dbReference type="Proteomes" id="UP000029995"/>
    </source>
</evidence>
<dbReference type="CDD" id="cd05233">
    <property type="entry name" value="SDR_c"/>
    <property type="match status" value="1"/>
</dbReference>
<comment type="similarity">
    <text evidence="1">Belongs to the short-chain dehydrogenases/reductases (SDR) family.</text>
</comment>
<dbReference type="PANTHER" id="PTHR24321:SF8">
    <property type="entry name" value="ESTRADIOL 17-BETA-DEHYDROGENASE 8-RELATED"/>
    <property type="match status" value="1"/>
</dbReference>
<evidence type="ECO:0000256" key="1">
    <source>
        <dbReference type="ARBA" id="ARBA00006484"/>
    </source>
</evidence>
<dbReference type="SUPFAM" id="SSF51735">
    <property type="entry name" value="NAD(P)-binding Rossmann-fold domains"/>
    <property type="match status" value="1"/>
</dbReference>
<protein>
    <submittedName>
        <fullName evidence="3">Short-chain dehydrogenase</fullName>
    </submittedName>
</protein>
<dbReference type="InterPro" id="IPR002347">
    <property type="entry name" value="SDR_fam"/>
</dbReference>
<dbReference type="InterPro" id="IPR036291">
    <property type="entry name" value="NAD(P)-bd_dom_sf"/>
</dbReference>
<dbReference type="OrthoDB" id="9780084at2"/>
<dbReference type="FunFam" id="3.40.50.720:FF:000084">
    <property type="entry name" value="Short-chain dehydrogenase reductase"/>
    <property type="match status" value="1"/>
</dbReference>
<dbReference type="PANTHER" id="PTHR24321">
    <property type="entry name" value="DEHYDROGENASES, SHORT CHAIN"/>
    <property type="match status" value="1"/>
</dbReference>
<comment type="caution">
    <text evidence="3">The sequence shown here is derived from an EMBL/GenBank/DDBJ whole genome shotgun (WGS) entry which is preliminary data.</text>
</comment>
<reference evidence="3 4" key="1">
    <citation type="submission" date="2014-01" db="EMBL/GenBank/DDBJ databases">
        <title>Genome sequence determination for a cystic fibrosis isolate, Inquilinus limosus.</title>
        <authorList>
            <person name="Pino M."/>
            <person name="Di Conza J."/>
            <person name="Gutkind G."/>
        </authorList>
    </citation>
    <scope>NUCLEOTIDE SEQUENCE [LARGE SCALE GENOMIC DNA]</scope>
    <source>
        <strain evidence="3 4">MP06</strain>
    </source>
</reference>
<accession>A0A0A0DC19</accession>
<evidence type="ECO:0000313" key="3">
    <source>
        <dbReference type="EMBL" id="KGM35570.1"/>
    </source>
</evidence>
<dbReference type="Gene3D" id="3.40.50.720">
    <property type="entry name" value="NAD(P)-binding Rossmann-like Domain"/>
    <property type="match status" value="1"/>
</dbReference>
<proteinExistence type="inferred from homology"/>
<sequence>MHITFPGKRILVAGAARGIGRAIAEAFAQRGAQVFASDLLADEVARFAGPVAGGGAIQALAADVTDPESVTAMVAQAGGEGGAIDGLIYVAGGVRGQSPHPVEEVEPEDWRAIVDANLTGAFLCARAVAPLMKQAGQGRIVIISSRSGLATSLTGIQSYAAAKHGQLGLMKQLAAELGPHGVTVNAVAPGFMPTSPDYERQWAGYGEAGQKALVERVAMRRLGRPEDIAHAVLFLASDYASWITGQVLPVTGGPVA</sequence>
<dbReference type="GO" id="GO:0016491">
    <property type="term" value="F:oxidoreductase activity"/>
    <property type="evidence" value="ECO:0007669"/>
    <property type="project" value="UniProtKB-KW"/>
</dbReference>
<dbReference type="AlphaFoldDB" id="A0A0A0DC19"/>
<dbReference type="Pfam" id="PF13561">
    <property type="entry name" value="adh_short_C2"/>
    <property type="match status" value="1"/>
</dbReference>
<organism evidence="3 4">
    <name type="scientific">Inquilinus limosus MP06</name>
    <dbReference type="NCBI Taxonomy" id="1398085"/>
    <lineage>
        <taxon>Bacteria</taxon>
        <taxon>Pseudomonadati</taxon>
        <taxon>Pseudomonadota</taxon>
        <taxon>Alphaproteobacteria</taxon>
        <taxon>Rhodospirillales</taxon>
        <taxon>Rhodospirillaceae</taxon>
        <taxon>Inquilinus</taxon>
    </lineage>
</organism>
<evidence type="ECO:0000256" key="2">
    <source>
        <dbReference type="ARBA" id="ARBA00023002"/>
    </source>
</evidence>
<name>A0A0A0DC19_9PROT</name>
<dbReference type="EMBL" id="JANX01000021">
    <property type="protein sequence ID" value="KGM35570.1"/>
    <property type="molecule type" value="Genomic_DNA"/>
</dbReference>